<dbReference type="PRINTS" id="PR00981">
    <property type="entry name" value="TRNASYNTHSER"/>
</dbReference>
<comment type="caution">
    <text evidence="16">The sequence shown here is derived from an EMBL/GenBank/DDBJ whole genome shotgun (WGS) entry which is preliminary data.</text>
</comment>
<dbReference type="AlphaFoldDB" id="A0A0G0M7F1"/>
<dbReference type="InterPro" id="IPR045864">
    <property type="entry name" value="aa-tRNA-synth_II/BPL/LPL"/>
</dbReference>
<name>A0A0G0M7F1_9BACT</name>
<evidence type="ECO:0000256" key="3">
    <source>
        <dbReference type="ARBA" id="ARBA00010728"/>
    </source>
</evidence>
<dbReference type="GO" id="GO:0005524">
    <property type="term" value="F:ATP binding"/>
    <property type="evidence" value="ECO:0007669"/>
    <property type="project" value="UniProtKB-KW"/>
</dbReference>
<dbReference type="Proteomes" id="UP000033881">
    <property type="component" value="Unassembled WGS sequence"/>
</dbReference>
<evidence type="ECO:0000256" key="5">
    <source>
        <dbReference type="ARBA" id="ARBA00022490"/>
    </source>
</evidence>
<dbReference type="EMBL" id="LBWB01000027">
    <property type="protein sequence ID" value="KKQ99162.1"/>
    <property type="molecule type" value="Genomic_DNA"/>
</dbReference>
<keyword evidence="10" id="KW-0030">Aminoacyl-tRNA synthetase</keyword>
<comment type="similarity">
    <text evidence="3">Belongs to the class-II aminoacyl-tRNA synthetase family. Type-1 seryl-tRNA synthetase subfamily.</text>
</comment>
<keyword evidence="6 16" id="KW-0436">Ligase</keyword>
<keyword evidence="9" id="KW-0648">Protein biosynthesis</keyword>
<evidence type="ECO:0000256" key="6">
    <source>
        <dbReference type="ARBA" id="ARBA00022598"/>
    </source>
</evidence>
<evidence type="ECO:0000256" key="7">
    <source>
        <dbReference type="ARBA" id="ARBA00022741"/>
    </source>
</evidence>
<evidence type="ECO:0000313" key="17">
    <source>
        <dbReference type="Proteomes" id="UP000033881"/>
    </source>
</evidence>
<dbReference type="GO" id="GO:0004828">
    <property type="term" value="F:serine-tRNA ligase activity"/>
    <property type="evidence" value="ECO:0007669"/>
    <property type="project" value="UniProtKB-EC"/>
</dbReference>
<evidence type="ECO:0000256" key="1">
    <source>
        <dbReference type="ARBA" id="ARBA00004496"/>
    </source>
</evidence>
<evidence type="ECO:0000256" key="2">
    <source>
        <dbReference type="ARBA" id="ARBA00005045"/>
    </source>
</evidence>
<keyword evidence="5" id="KW-0963">Cytoplasm</keyword>
<dbReference type="PANTHER" id="PTHR43697">
    <property type="entry name" value="SERYL-TRNA SYNTHETASE"/>
    <property type="match status" value="1"/>
</dbReference>
<dbReference type="Pfam" id="PF00587">
    <property type="entry name" value="tRNA-synt_2b"/>
    <property type="match status" value="1"/>
</dbReference>
<dbReference type="SUPFAM" id="SSF55681">
    <property type="entry name" value="Class II aaRS and biotin synthetases"/>
    <property type="match status" value="1"/>
</dbReference>
<comment type="subcellular location">
    <subcellularLocation>
        <location evidence="1">Cytoplasm</location>
    </subcellularLocation>
</comment>
<dbReference type="InterPro" id="IPR002317">
    <property type="entry name" value="Ser-tRNA-ligase_type_1"/>
</dbReference>
<dbReference type="InterPro" id="IPR002314">
    <property type="entry name" value="aa-tRNA-synt_IIb"/>
</dbReference>
<gene>
    <name evidence="16" type="ORF">UT24_C0027G0014</name>
</gene>
<protein>
    <recommendedName>
        <fullName evidence="4">serine--tRNA ligase</fullName>
        <ecNumber evidence="4">6.1.1.11</ecNumber>
    </recommendedName>
    <alternativeName>
        <fullName evidence="11">Seryl-tRNA synthetase</fullName>
    </alternativeName>
    <alternativeName>
        <fullName evidence="12">Seryl-tRNA(Ser/Sec) synthetase</fullName>
    </alternativeName>
</protein>
<evidence type="ECO:0000256" key="11">
    <source>
        <dbReference type="ARBA" id="ARBA00031113"/>
    </source>
</evidence>
<comment type="catalytic activity">
    <reaction evidence="14">
        <text>tRNA(Ser) + L-serine + ATP = L-seryl-tRNA(Ser) + AMP + diphosphate + H(+)</text>
        <dbReference type="Rhea" id="RHEA:12292"/>
        <dbReference type="Rhea" id="RHEA-COMP:9669"/>
        <dbReference type="Rhea" id="RHEA-COMP:9703"/>
        <dbReference type="ChEBI" id="CHEBI:15378"/>
        <dbReference type="ChEBI" id="CHEBI:30616"/>
        <dbReference type="ChEBI" id="CHEBI:33019"/>
        <dbReference type="ChEBI" id="CHEBI:33384"/>
        <dbReference type="ChEBI" id="CHEBI:78442"/>
        <dbReference type="ChEBI" id="CHEBI:78533"/>
        <dbReference type="ChEBI" id="CHEBI:456215"/>
        <dbReference type="EC" id="6.1.1.11"/>
    </reaction>
</comment>
<evidence type="ECO:0000259" key="15">
    <source>
        <dbReference type="PROSITE" id="PS50862"/>
    </source>
</evidence>
<proteinExistence type="inferred from homology"/>
<dbReference type="EC" id="6.1.1.11" evidence="4"/>
<feature type="non-terminal residue" evidence="16">
    <location>
        <position position="273"/>
    </location>
</feature>
<dbReference type="GO" id="GO:0005737">
    <property type="term" value="C:cytoplasm"/>
    <property type="evidence" value="ECO:0007669"/>
    <property type="project" value="UniProtKB-SubCell"/>
</dbReference>
<comment type="catalytic activity">
    <reaction evidence="13">
        <text>tRNA(Sec) + L-serine + ATP = L-seryl-tRNA(Sec) + AMP + diphosphate + H(+)</text>
        <dbReference type="Rhea" id="RHEA:42580"/>
        <dbReference type="Rhea" id="RHEA-COMP:9742"/>
        <dbReference type="Rhea" id="RHEA-COMP:10128"/>
        <dbReference type="ChEBI" id="CHEBI:15378"/>
        <dbReference type="ChEBI" id="CHEBI:30616"/>
        <dbReference type="ChEBI" id="CHEBI:33019"/>
        <dbReference type="ChEBI" id="CHEBI:33384"/>
        <dbReference type="ChEBI" id="CHEBI:78442"/>
        <dbReference type="ChEBI" id="CHEBI:78533"/>
        <dbReference type="ChEBI" id="CHEBI:456215"/>
        <dbReference type="EC" id="6.1.1.11"/>
    </reaction>
</comment>
<evidence type="ECO:0000256" key="4">
    <source>
        <dbReference type="ARBA" id="ARBA00012840"/>
    </source>
</evidence>
<accession>A0A0G0M7F1</accession>
<comment type="pathway">
    <text evidence="2">Aminoacyl-tRNA biosynthesis; selenocysteinyl-tRNA(Sec) biosynthesis; L-seryl-tRNA(Sec) from L-serine and tRNA(Sec): step 1/1.</text>
</comment>
<keyword evidence="8" id="KW-0067">ATP-binding</keyword>
<dbReference type="InterPro" id="IPR006195">
    <property type="entry name" value="aa-tRNA-synth_II"/>
</dbReference>
<feature type="domain" description="Aminoacyl-transfer RNA synthetases class-II family profile" evidence="15">
    <location>
        <begin position="55"/>
        <end position="273"/>
    </location>
</feature>
<reference evidence="16 17" key="1">
    <citation type="journal article" date="2015" name="Nature">
        <title>rRNA introns, odd ribosomes, and small enigmatic genomes across a large radiation of phyla.</title>
        <authorList>
            <person name="Brown C.T."/>
            <person name="Hug L.A."/>
            <person name="Thomas B.C."/>
            <person name="Sharon I."/>
            <person name="Castelle C.J."/>
            <person name="Singh A."/>
            <person name="Wilkins M.J."/>
            <person name="Williams K.H."/>
            <person name="Banfield J.F."/>
        </authorList>
    </citation>
    <scope>NUCLEOTIDE SEQUENCE [LARGE SCALE GENOMIC DNA]</scope>
</reference>
<evidence type="ECO:0000256" key="12">
    <source>
        <dbReference type="ARBA" id="ARBA00033352"/>
    </source>
</evidence>
<evidence type="ECO:0000313" key="16">
    <source>
        <dbReference type="EMBL" id="KKQ99162.1"/>
    </source>
</evidence>
<dbReference type="GO" id="GO:0006434">
    <property type="term" value="P:seryl-tRNA aminoacylation"/>
    <property type="evidence" value="ECO:0007669"/>
    <property type="project" value="InterPro"/>
</dbReference>
<organism evidence="16 17">
    <name type="scientific">Candidatus Woesebacteria bacterium GW2011_GWB1_39_12</name>
    <dbReference type="NCBI Taxonomy" id="1618574"/>
    <lineage>
        <taxon>Bacteria</taxon>
        <taxon>Candidatus Woeseibacteriota</taxon>
    </lineage>
</organism>
<evidence type="ECO:0000256" key="14">
    <source>
        <dbReference type="ARBA" id="ARBA00048823"/>
    </source>
</evidence>
<dbReference type="PROSITE" id="PS50862">
    <property type="entry name" value="AA_TRNA_LIGASE_II"/>
    <property type="match status" value="1"/>
</dbReference>
<evidence type="ECO:0000256" key="9">
    <source>
        <dbReference type="ARBA" id="ARBA00022917"/>
    </source>
</evidence>
<sequence length="273" mass="31023">MVSLCVWGADIMNVQIISLRLIRRNKLIDFAAGAKTTGSKFYFLTGEDALREWQLINTMINFHTERGYTFVIPPYLVNEATAKASGMIPDFDGDFYATTDNLFLIPTAEKPMVGFHSNEIFQEDELPKKYVAFSPCFRKEAGSYGKRDKGLRRVHIFHKIELFELCTPDNSYAELDKMVEQVCALTEALGLEYRVVELEEKDRSPVACKTFDIEVKHQDEWLEVSSISNTEDRQSKPALIRYRPQNGGKPVKVHLLNGSGLALPRVMLALFGE</sequence>
<dbReference type="Gene3D" id="3.30.930.10">
    <property type="entry name" value="Bira Bifunctional Protein, Domain 2"/>
    <property type="match status" value="1"/>
</dbReference>
<dbReference type="PANTHER" id="PTHR43697:SF1">
    <property type="entry name" value="SERINE--TRNA LIGASE"/>
    <property type="match status" value="1"/>
</dbReference>
<dbReference type="STRING" id="1618574.UT24_C0027G0014"/>
<evidence type="ECO:0000256" key="10">
    <source>
        <dbReference type="ARBA" id="ARBA00023146"/>
    </source>
</evidence>
<evidence type="ECO:0000256" key="13">
    <source>
        <dbReference type="ARBA" id="ARBA00047929"/>
    </source>
</evidence>
<evidence type="ECO:0000256" key="8">
    <source>
        <dbReference type="ARBA" id="ARBA00022840"/>
    </source>
</evidence>
<keyword evidence="7" id="KW-0547">Nucleotide-binding</keyword>